<organism evidence="2 3">
    <name type="scientific">Trichosporon asahii var. asahii (strain ATCC 90039 / CBS 2479 / JCM 2466 / KCTC 7840 / NBRC 103889/ NCYC 2677 / UAMH 7654)</name>
    <name type="common">Yeast</name>
    <dbReference type="NCBI Taxonomy" id="1186058"/>
    <lineage>
        <taxon>Eukaryota</taxon>
        <taxon>Fungi</taxon>
        <taxon>Dikarya</taxon>
        <taxon>Basidiomycota</taxon>
        <taxon>Agaricomycotina</taxon>
        <taxon>Tremellomycetes</taxon>
        <taxon>Trichosporonales</taxon>
        <taxon>Trichosporonaceae</taxon>
        <taxon>Trichosporon</taxon>
    </lineage>
</organism>
<gene>
    <name evidence="2" type="ORF">A1Q1_01146</name>
</gene>
<reference evidence="2 3" key="1">
    <citation type="journal article" date="2012" name="Eukaryot. Cell">
        <title>Draft genome sequence of CBS 2479, the standard type strain of Trichosporon asahii.</title>
        <authorList>
            <person name="Yang R.Y."/>
            <person name="Li H.T."/>
            <person name="Zhu H."/>
            <person name="Zhou G.P."/>
            <person name="Wang M."/>
            <person name="Wang L."/>
        </authorList>
    </citation>
    <scope>NUCLEOTIDE SEQUENCE [LARGE SCALE GENOMIC DNA]</scope>
    <source>
        <strain evidence="3">ATCC 90039 / CBS 2479 / JCM 2466 / KCTC 7840 / NCYC 2677 / UAMH 7654</strain>
    </source>
</reference>
<name>J6EYI6_TRIAS</name>
<evidence type="ECO:0000313" key="2">
    <source>
        <dbReference type="EMBL" id="EJT49724.1"/>
    </source>
</evidence>
<feature type="compositionally biased region" description="Low complexity" evidence="1">
    <location>
        <begin position="975"/>
        <end position="987"/>
    </location>
</feature>
<feature type="compositionally biased region" description="Basic residues" evidence="1">
    <location>
        <begin position="1066"/>
        <end position="1078"/>
    </location>
</feature>
<feature type="region of interest" description="Disordered" evidence="1">
    <location>
        <begin position="975"/>
        <end position="1078"/>
    </location>
</feature>
<feature type="compositionally biased region" description="Polar residues" evidence="1">
    <location>
        <begin position="1037"/>
        <end position="1049"/>
    </location>
</feature>
<dbReference type="VEuPathDB" id="FungiDB:A1Q1_01146"/>
<protein>
    <submittedName>
        <fullName evidence="2">Uncharacterized protein</fullName>
    </submittedName>
</protein>
<sequence length="1078" mass="118346">MKLSVTVQARVLKELSDRYRAIDIARQSAISSNDVVRVVNAVRQQREERIIEADDVPRLLKLENFLYEIAKDPFGPLPPEYATYVCSVAPDELDKVAPKTAKTFELYERQIFFEDFKNLAGCLRRAVKAYPALEPRLAPLVDTVQSRVSHPGPAYLYYTGCCVSGSPGSRATDDFKITGSLFTNLVKLWQVKQVKVYKVNVPPVDIDVYEYRAARCLQLEEHSLITLRYPLCFNSTAGGFWHEYRLDIFDVQERTLLPHDPVPSSLADAVRRHIVGMYNSYASRPESSSRRINPATLESQVLAATPRFTFERRVPMVAISKDITEEAFYGRHAELGYRERLAGPGPQATNSALLYQSGSDPYAATTEDRLHLLPPFLSILGWPVVVWAESSEVVAAFKEDAFAVISLQDGAFNFYATISQQPPAEPGFDKKHTVQMSKCAGDAFIAKLGEGKYTIVLINYHRGLIKYDPEFAQDRWRLQLAADASHQARVAAYYNSCVIFGEKAVPQHIRSELINLRQIVQEREHVILSLRKRSAGARGANIGMTSEQAKAVAAKTNAAREKALGRKTTKGIDDPRRVAQFERLLAEQNDLLARHDPDPHHPCRPDNFSLDEWRSWLMGLDEGQQLLSARRVGKGCEEDGKALSEWRAANPGKGWQNAISPEDAVIALAVETEYIPHDISIVTCPDCGQSVPGSRRHGSTRVLHKCSARGTGSAAGGEHVSASDVQTGDEHDAASDSERDGDLGGNDRGDDTFAAGKRPAEYVADRLDEIMINWVGDDVGLAALAGSREDLELISIDTHECLSRASTDIAALGWAEVLPPGWQRLDLPPVIVHKSSTKEWIMANAIGMALSRSPGLPALERLEPFSKQGALKKYLTKTIDLTGVYECSKIDCSFIRPYRVALHDCINQSGQGIPSVTSARANRQSRTMRRISNVSFHDLPSKIKTWSWASFVSASNPLKIEAKLFSSSSSGSTAAASLPSSPAFGPSKIAKISNKAAPGTRTQQRAKRVADPSKEAVAAEPSAGAGRSDSINAPVGTASSSIRPTNSPDKSVDEVDGQGGAVAERPKKRLRRRSVAGH</sequence>
<dbReference type="HOGENOM" id="CLU_286550_0_0_1"/>
<dbReference type="Proteomes" id="UP000002748">
    <property type="component" value="Unassembled WGS sequence"/>
</dbReference>
<proteinExistence type="predicted"/>
<comment type="caution">
    <text evidence="2">The sequence shown here is derived from an EMBL/GenBank/DDBJ whole genome shotgun (WGS) entry which is preliminary data.</text>
</comment>
<dbReference type="GeneID" id="25984660"/>
<dbReference type="AlphaFoldDB" id="J6EYI6"/>
<dbReference type="RefSeq" id="XP_014180896.1">
    <property type="nucleotide sequence ID" value="XM_014325421.1"/>
</dbReference>
<feature type="compositionally biased region" description="Basic and acidic residues" evidence="1">
    <location>
        <begin position="728"/>
        <end position="751"/>
    </location>
</feature>
<feature type="region of interest" description="Disordered" evidence="1">
    <location>
        <begin position="708"/>
        <end position="754"/>
    </location>
</feature>
<dbReference type="KEGG" id="tasa:A1Q1_01146"/>
<evidence type="ECO:0000256" key="1">
    <source>
        <dbReference type="SAM" id="MobiDB-lite"/>
    </source>
</evidence>
<dbReference type="EMBL" id="ALBS01000160">
    <property type="protein sequence ID" value="EJT49724.1"/>
    <property type="molecule type" value="Genomic_DNA"/>
</dbReference>
<accession>J6EYI6</accession>
<evidence type="ECO:0000313" key="3">
    <source>
        <dbReference type="Proteomes" id="UP000002748"/>
    </source>
</evidence>